<keyword evidence="3" id="KW-1185">Reference proteome</keyword>
<protein>
    <submittedName>
        <fullName evidence="2">Uncharacterized protein</fullName>
    </submittedName>
</protein>
<name>A0A2P7UTL9_9BACL</name>
<dbReference type="Gene3D" id="2.60.120.380">
    <property type="match status" value="1"/>
</dbReference>
<accession>A0A2P7UTL9</accession>
<organism evidence="2 3">
    <name type="scientific">Brevibacillus fortis</name>
    <dbReference type="NCBI Taxonomy" id="2126352"/>
    <lineage>
        <taxon>Bacteria</taxon>
        <taxon>Bacillati</taxon>
        <taxon>Bacillota</taxon>
        <taxon>Bacilli</taxon>
        <taxon>Bacillales</taxon>
        <taxon>Paenibacillaceae</taxon>
        <taxon>Brevibacillus</taxon>
    </lineage>
</organism>
<feature type="chain" id="PRO_5015119829" evidence="1">
    <location>
        <begin position="24"/>
        <end position="160"/>
    </location>
</feature>
<evidence type="ECO:0000313" key="2">
    <source>
        <dbReference type="EMBL" id="PSJ90193.1"/>
    </source>
</evidence>
<comment type="caution">
    <text evidence="2">The sequence shown here is derived from an EMBL/GenBank/DDBJ whole genome shotgun (WGS) entry which is preliminary data.</text>
</comment>
<dbReference type="AlphaFoldDB" id="A0A2P7UTL9"/>
<gene>
    <name evidence="2" type="ORF">C7R93_22740</name>
</gene>
<evidence type="ECO:0000313" key="3">
    <source>
        <dbReference type="Proteomes" id="UP000240419"/>
    </source>
</evidence>
<keyword evidence="1" id="KW-0732">Signal</keyword>
<dbReference type="RefSeq" id="WP_106840955.1">
    <property type="nucleotide sequence ID" value="NZ_JBCNIW010000017.1"/>
</dbReference>
<dbReference type="EMBL" id="PXZM01000038">
    <property type="protein sequence ID" value="PSJ90193.1"/>
    <property type="molecule type" value="Genomic_DNA"/>
</dbReference>
<feature type="signal peptide" evidence="1">
    <location>
        <begin position="1"/>
        <end position="23"/>
    </location>
</feature>
<dbReference type="OrthoDB" id="2467850at2"/>
<sequence length="160" mass="17444">MKKVVASLLSLSLVLSASVSALAAEPVKISKSSQKAASANDPYEPNDDPAFASYINSNVSYTSAISHNKDFDYYNFYAKPGEIKFALSKLSSDSKVVDITIFTPDMKTLKYVNGKANINFSANLPVEGNYKILIAHYDGGFNPTIPITPIPYTFKAIFNQ</sequence>
<reference evidence="2 3" key="1">
    <citation type="submission" date="2018-03" db="EMBL/GenBank/DDBJ databases">
        <title>Brevisbacillus phylogenomics.</title>
        <authorList>
            <person name="Dunlap C."/>
        </authorList>
    </citation>
    <scope>NUCLEOTIDE SEQUENCE [LARGE SCALE GENOMIC DNA]</scope>
    <source>
        <strain evidence="2 3">NRRL NRS-1210</strain>
    </source>
</reference>
<dbReference type="Proteomes" id="UP000240419">
    <property type="component" value="Unassembled WGS sequence"/>
</dbReference>
<proteinExistence type="predicted"/>
<evidence type="ECO:0000256" key="1">
    <source>
        <dbReference type="SAM" id="SignalP"/>
    </source>
</evidence>